<evidence type="ECO:0000313" key="3">
    <source>
        <dbReference type="EMBL" id="KAB6637945.1"/>
    </source>
</evidence>
<dbReference type="Proteomes" id="UP000283958">
    <property type="component" value="Unassembled WGS sequence"/>
</dbReference>
<evidence type="ECO:0000313" key="13">
    <source>
        <dbReference type="Proteomes" id="UP000260640"/>
    </source>
</evidence>
<organism evidence="2 19">
    <name type="scientific">Phocaeicola vulgatus</name>
    <name type="common">Bacteroides vulgatus</name>
    <dbReference type="NCBI Taxonomy" id="821"/>
    <lineage>
        <taxon>Bacteria</taxon>
        <taxon>Pseudomonadati</taxon>
        <taxon>Bacteroidota</taxon>
        <taxon>Bacteroidia</taxon>
        <taxon>Bacteroidales</taxon>
        <taxon>Bacteroidaceae</taxon>
        <taxon>Phocaeicola</taxon>
    </lineage>
</organism>
<evidence type="ECO:0000259" key="1">
    <source>
        <dbReference type="SMART" id="SM00670"/>
    </source>
</evidence>
<dbReference type="Proteomes" id="UP000266497">
    <property type="component" value="Unassembled WGS sequence"/>
</dbReference>
<dbReference type="Proteomes" id="UP000260640">
    <property type="component" value="Unassembled WGS sequence"/>
</dbReference>
<evidence type="ECO:0000313" key="10">
    <source>
        <dbReference type="EMBL" id="RGR43187.1"/>
    </source>
</evidence>
<evidence type="ECO:0000313" key="22">
    <source>
        <dbReference type="Proteomes" id="UP000470952"/>
    </source>
</evidence>
<dbReference type="EMBL" id="JAQKEI010000002">
    <property type="protein sequence ID" value="MDB0850237.1"/>
    <property type="molecule type" value="Genomic_DNA"/>
</dbReference>
<dbReference type="EMBL" id="WCZY01000007">
    <property type="protein sequence ID" value="KAB6694460.1"/>
    <property type="molecule type" value="Genomic_DNA"/>
</dbReference>
<dbReference type="Proteomes" id="UP000283429">
    <property type="component" value="Unassembled WGS sequence"/>
</dbReference>
<feature type="domain" description="PIN" evidence="1">
    <location>
        <begin position="3"/>
        <end position="114"/>
    </location>
</feature>
<sequence length="139" mass="15880">MKRLVVLDTNCLVQSLPAKSPYHKIWEDFLQGKFMLCVSNEILNEYEEIIERYSSASVARNVISAIVHSPYTLYKEASFKFNLIEADPDDNKFADCAIVANAEYIVSEDAHFRILATFPFPKIRVVGLDEFLTDLLVDI</sequence>
<dbReference type="Proteomes" id="UP000470777">
    <property type="component" value="Unassembled WGS sequence"/>
</dbReference>
<dbReference type="EMBL" id="QSJM01000013">
    <property type="protein sequence ID" value="RHD82358.1"/>
    <property type="molecule type" value="Genomic_DNA"/>
</dbReference>
<dbReference type="EMBL" id="WDAL01000009">
    <property type="protein sequence ID" value="KAB6637945.1"/>
    <property type="molecule type" value="Genomic_DNA"/>
</dbReference>
<reference evidence="7" key="3">
    <citation type="submission" date="2023-01" db="EMBL/GenBank/DDBJ databases">
        <title>Human gut microbiome strain richness.</title>
        <authorList>
            <person name="Chen-Liaw A."/>
        </authorList>
    </citation>
    <scope>NUCLEOTIDE SEQUENCE</scope>
    <source>
        <strain evidence="7">H9_m1001271B151109d0_201107</strain>
    </source>
</reference>
<dbReference type="Gene3D" id="3.40.50.1010">
    <property type="entry name" value="5'-nuclease"/>
    <property type="match status" value="1"/>
</dbReference>
<evidence type="ECO:0000313" key="17">
    <source>
        <dbReference type="Proteomes" id="UP000283958"/>
    </source>
</evidence>
<dbReference type="Proteomes" id="UP000261003">
    <property type="component" value="Unassembled WGS sequence"/>
</dbReference>
<dbReference type="InterPro" id="IPR029060">
    <property type="entry name" value="PIN-like_dom_sf"/>
</dbReference>
<reference evidence="13 14" key="1">
    <citation type="submission" date="2018-08" db="EMBL/GenBank/DDBJ databases">
        <title>A genome reference for cultivated species of the human gut microbiota.</title>
        <authorList>
            <person name="Zou Y."/>
            <person name="Xue W."/>
            <person name="Luo G."/>
        </authorList>
    </citation>
    <scope>NUCLEOTIDE SEQUENCE [LARGE SCALE GENOMIC DNA]</scope>
    <source>
        <strain evidence="10 15">AF25-30LB</strain>
        <strain evidence="12 17">AM09-18</strain>
        <strain evidence="11 16">AM30-40</strain>
        <strain evidence="9 14">OM08-13BH</strain>
        <strain evidence="8 13">TM05-16</strain>
    </source>
</reference>
<evidence type="ECO:0000313" key="11">
    <source>
        <dbReference type="EMBL" id="RHD82358.1"/>
    </source>
</evidence>
<protein>
    <submittedName>
        <fullName evidence="2 5">Toxin-antitoxin system toxin component, PIN family</fullName>
    </submittedName>
</protein>
<evidence type="ECO:0000313" key="5">
    <source>
        <dbReference type="EMBL" id="KAB6694460.1"/>
    </source>
</evidence>
<evidence type="ECO:0000313" key="14">
    <source>
        <dbReference type="Proteomes" id="UP000261003"/>
    </source>
</evidence>
<evidence type="ECO:0000313" key="9">
    <source>
        <dbReference type="EMBL" id="RGM45126.1"/>
    </source>
</evidence>
<dbReference type="EMBL" id="WCZV01000007">
    <property type="protein sequence ID" value="KAB6700912.1"/>
    <property type="molecule type" value="Genomic_DNA"/>
</dbReference>
<dbReference type="SMART" id="SM00670">
    <property type="entry name" value="PINc"/>
    <property type="match status" value="1"/>
</dbReference>
<dbReference type="EMBL" id="QRMN01000018">
    <property type="protein sequence ID" value="RHJ77163.1"/>
    <property type="molecule type" value="Genomic_DNA"/>
</dbReference>
<name>A0A1H7G8C8_PHOVU</name>
<dbReference type="AlphaFoldDB" id="A0A1H7G8C8"/>
<dbReference type="Proteomes" id="UP000470952">
    <property type="component" value="Unassembled WGS sequence"/>
</dbReference>
<dbReference type="PANTHER" id="PTHR34610">
    <property type="entry name" value="SSL7007 PROTEIN"/>
    <property type="match status" value="1"/>
</dbReference>
<evidence type="ECO:0000313" key="15">
    <source>
        <dbReference type="Proteomes" id="UP000266497"/>
    </source>
</evidence>
<dbReference type="RefSeq" id="WP_016275920.1">
    <property type="nucleotide sequence ID" value="NZ_CAXSKM010000024.1"/>
</dbReference>
<dbReference type="NCBIfam" id="TIGR00305">
    <property type="entry name" value="putative toxin-antitoxin system toxin component, PIN family"/>
    <property type="match status" value="1"/>
</dbReference>
<dbReference type="EMBL" id="WDAG01000009">
    <property type="protein sequence ID" value="KAB6659905.1"/>
    <property type="molecule type" value="Genomic_DNA"/>
</dbReference>
<evidence type="ECO:0000313" key="20">
    <source>
        <dbReference type="Proteomes" id="UP000462015"/>
    </source>
</evidence>
<gene>
    <name evidence="12" type="ORF">DW105_09315</name>
    <name evidence="11" type="ORF">DW783_06040</name>
    <name evidence="10" type="ORF">DWY53_02230</name>
    <name evidence="9" type="ORF">DXC16_07340</name>
    <name evidence="8" type="ORF">DXD46_00225</name>
    <name evidence="3" type="ORF">GAY12_06155</name>
    <name evidence="6" type="ORF">GAY17_07855</name>
    <name evidence="2" type="ORF">GAY79_02575</name>
    <name evidence="4" type="ORF">GAZ76_09675</name>
    <name evidence="5" type="ORF">GAZ92_07300</name>
    <name evidence="7" type="ORF">PL594_01730</name>
</gene>
<dbReference type="EMBL" id="QSPP01000001">
    <property type="protein sequence ID" value="RGJ92197.1"/>
    <property type="molecule type" value="Genomic_DNA"/>
</dbReference>
<evidence type="ECO:0000313" key="7">
    <source>
        <dbReference type="EMBL" id="MDB0850237.1"/>
    </source>
</evidence>
<dbReference type="PANTHER" id="PTHR34610:SF3">
    <property type="entry name" value="SSL7007 PROTEIN"/>
    <property type="match status" value="1"/>
</dbReference>
<reference evidence="18 19" key="2">
    <citation type="journal article" date="2019" name="Nat. Med.">
        <title>A library of human gut bacterial isolates paired with longitudinal multiomics data enables mechanistic microbiome research.</title>
        <authorList>
            <person name="Poyet M."/>
            <person name="Groussin M."/>
            <person name="Gibbons S.M."/>
            <person name="Avila-Pacheco J."/>
            <person name="Jiang X."/>
            <person name="Kearney S.M."/>
            <person name="Perrotta A.R."/>
            <person name="Berdy B."/>
            <person name="Zhao S."/>
            <person name="Lieberman T.D."/>
            <person name="Swanson P.K."/>
            <person name="Smith M."/>
            <person name="Roesemann S."/>
            <person name="Alexander J.E."/>
            <person name="Rich S.A."/>
            <person name="Livny J."/>
            <person name="Vlamakis H."/>
            <person name="Clish C."/>
            <person name="Bullock K."/>
            <person name="Deik A."/>
            <person name="Scott J."/>
            <person name="Pierce K.A."/>
            <person name="Xavier R.J."/>
            <person name="Alm E.J."/>
        </authorList>
    </citation>
    <scope>NUCLEOTIDE SEQUENCE [LARGE SCALE GENOMIC DNA]</scope>
    <source>
        <strain evidence="2 19">BIOML-A111</strain>
        <strain evidence="6 18">BIOML-A82</strain>
        <strain evidence="5 21">BIOML-A85</strain>
        <strain evidence="4 22">BIOML-A93</strain>
        <strain evidence="3 20">BIOML-A98</strain>
    </source>
</reference>
<evidence type="ECO:0000313" key="16">
    <source>
        <dbReference type="Proteomes" id="UP000283429"/>
    </source>
</evidence>
<evidence type="ECO:0000313" key="12">
    <source>
        <dbReference type="EMBL" id="RHJ77163.1"/>
    </source>
</evidence>
<evidence type="ECO:0000313" key="4">
    <source>
        <dbReference type="EMBL" id="KAB6659905.1"/>
    </source>
</evidence>
<accession>A0A1H7G8C8</accession>
<dbReference type="SUPFAM" id="SSF88723">
    <property type="entry name" value="PIN domain-like"/>
    <property type="match status" value="1"/>
</dbReference>
<dbReference type="Proteomes" id="UP000437431">
    <property type="component" value="Unassembled WGS sequence"/>
</dbReference>
<dbReference type="Proteomes" id="UP001210999">
    <property type="component" value="Unassembled WGS sequence"/>
</dbReference>
<dbReference type="EMBL" id="QRUD01000004">
    <property type="protein sequence ID" value="RGR43187.1"/>
    <property type="molecule type" value="Genomic_DNA"/>
</dbReference>
<proteinExistence type="predicted"/>
<dbReference type="Pfam" id="PF13470">
    <property type="entry name" value="PIN_3"/>
    <property type="match status" value="1"/>
</dbReference>
<evidence type="ECO:0000313" key="6">
    <source>
        <dbReference type="EMBL" id="KAB6700912.1"/>
    </source>
</evidence>
<dbReference type="Proteomes" id="UP000462015">
    <property type="component" value="Unassembled WGS sequence"/>
</dbReference>
<evidence type="ECO:0000313" key="18">
    <source>
        <dbReference type="Proteomes" id="UP000437380"/>
    </source>
</evidence>
<dbReference type="GeneID" id="82154714"/>
<evidence type="ECO:0000313" key="8">
    <source>
        <dbReference type="EMBL" id="RGJ92197.1"/>
    </source>
</evidence>
<dbReference type="EMBL" id="WDAY01000003">
    <property type="protein sequence ID" value="KAB6563440.1"/>
    <property type="molecule type" value="Genomic_DNA"/>
</dbReference>
<dbReference type="EMBL" id="QSTG01000009">
    <property type="protein sequence ID" value="RGM45126.1"/>
    <property type="molecule type" value="Genomic_DNA"/>
</dbReference>
<dbReference type="InterPro" id="IPR002850">
    <property type="entry name" value="PIN_toxin-like"/>
</dbReference>
<evidence type="ECO:0000313" key="2">
    <source>
        <dbReference type="EMBL" id="KAB6563440.1"/>
    </source>
</evidence>
<comment type="caution">
    <text evidence="2">The sequence shown here is derived from an EMBL/GenBank/DDBJ whole genome shotgun (WGS) entry which is preliminary data.</text>
</comment>
<evidence type="ECO:0000313" key="21">
    <source>
        <dbReference type="Proteomes" id="UP000470777"/>
    </source>
</evidence>
<dbReference type="Proteomes" id="UP000437380">
    <property type="component" value="Unassembled WGS sequence"/>
</dbReference>
<evidence type="ECO:0000313" key="19">
    <source>
        <dbReference type="Proteomes" id="UP000437431"/>
    </source>
</evidence>
<dbReference type="InterPro" id="IPR002716">
    <property type="entry name" value="PIN_dom"/>
</dbReference>